<organism evidence="4">
    <name type="scientific">Perkinsus marinus (strain ATCC 50983 / TXsc)</name>
    <dbReference type="NCBI Taxonomy" id="423536"/>
    <lineage>
        <taxon>Eukaryota</taxon>
        <taxon>Sar</taxon>
        <taxon>Alveolata</taxon>
        <taxon>Perkinsozoa</taxon>
        <taxon>Perkinsea</taxon>
        <taxon>Perkinsida</taxon>
        <taxon>Perkinsidae</taxon>
        <taxon>Perkinsus</taxon>
    </lineage>
</organism>
<evidence type="ECO:0000256" key="1">
    <source>
        <dbReference type="SAM" id="SignalP"/>
    </source>
</evidence>
<dbReference type="EMBL" id="GG676168">
    <property type="protein sequence ID" value="EER12331.1"/>
    <property type="molecule type" value="Genomic_DNA"/>
</dbReference>
<dbReference type="Proteomes" id="UP000007800">
    <property type="component" value="Unassembled WGS sequence"/>
</dbReference>
<dbReference type="Gene3D" id="1.10.238.10">
    <property type="entry name" value="EF-hand"/>
    <property type="match status" value="1"/>
</dbReference>
<reference evidence="3 4" key="1">
    <citation type="submission" date="2008-07" db="EMBL/GenBank/DDBJ databases">
        <authorList>
            <person name="El-Sayed N."/>
            <person name="Caler E."/>
            <person name="Inman J."/>
            <person name="Amedeo P."/>
            <person name="Hass B."/>
            <person name="Wortman J."/>
        </authorList>
    </citation>
    <scope>NUCLEOTIDE SEQUENCE [LARGE SCALE GENOMIC DNA]</scope>
    <source>
        <strain evidence="4">ATCC 50983 / TXsc</strain>
    </source>
</reference>
<dbReference type="SUPFAM" id="SSF47473">
    <property type="entry name" value="EF-hand"/>
    <property type="match status" value="1"/>
</dbReference>
<dbReference type="InParanoid" id="C5KSY1"/>
<evidence type="ECO:0000313" key="3">
    <source>
        <dbReference type="EMBL" id="EER12331.1"/>
    </source>
</evidence>
<dbReference type="PROSITE" id="PS50222">
    <property type="entry name" value="EF_HAND_2"/>
    <property type="match status" value="1"/>
</dbReference>
<feature type="chain" id="PRO_5002952829" description="EF-hand domain-containing protein" evidence="1">
    <location>
        <begin position="18"/>
        <end position="147"/>
    </location>
</feature>
<dbReference type="RefSeq" id="XP_002780536.1">
    <property type="nucleotide sequence ID" value="XM_002780490.1"/>
</dbReference>
<dbReference type="InterPro" id="IPR002048">
    <property type="entry name" value="EF_hand_dom"/>
</dbReference>
<keyword evidence="4" id="KW-1185">Reference proteome</keyword>
<gene>
    <name evidence="3" type="ORF">Pmar_PMAR001129</name>
</gene>
<feature type="domain" description="EF-hand" evidence="2">
    <location>
        <begin position="60"/>
        <end position="95"/>
    </location>
</feature>
<evidence type="ECO:0000313" key="4">
    <source>
        <dbReference type="Proteomes" id="UP000007800"/>
    </source>
</evidence>
<name>C5KSY1_PERM5</name>
<dbReference type="OrthoDB" id="10674163at2759"/>
<dbReference type="AlphaFoldDB" id="C5KSY1"/>
<dbReference type="GeneID" id="9057378"/>
<evidence type="ECO:0000259" key="2">
    <source>
        <dbReference type="PROSITE" id="PS50222"/>
    </source>
</evidence>
<dbReference type="InterPro" id="IPR011992">
    <property type="entry name" value="EF-hand-dom_pair"/>
</dbReference>
<proteinExistence type="predicted"/>
<accession>C5KSY1</accession>
<protein>
    <recommendedName>
        <fullName evidence="2">EF-hand domain-containing protein</fullName>
    </recommendedName>
</protein>
<dbReference type="GO" id="GO:0005509">
    <property type="term" value="F:calcium ion binding"/>
    <property type="evidence" value="ECO:0007669"/>
    <property type="project" value="InterPro"/>
</dbReference>
<sequence>MMRSCAAFALLAPAVFSSSKDIAGMRIVMAFIRRSGDRKLWYVSYADFCHMLYTSGVNWMTMEQMKGAFRGVDLNQSGGLHLTELAQAIAATDHDCKQLLNGTIPPEEFLESVLAASETVSTTPRRSAYESHPVTLVEQIESLRKHN</sequence>
<feature type="signal peptide" evidence="1">
    <location>
        <begin position="1"/>
        <end position="17"/>
    </location>
</feature>
<keyword evidence="1" id="KW-0732">Signal</keyword>